<protein>
    <submittedName>
        <fullName evidence="2">Uncharacterized protein</fullName>
    </submittedName>
</protein>
<dbReference type="Proteomes" id="UP001231518">
    <property type="component" value="Chromosome 1"/>
</dbReference>
<accession>A0AAD7Z2M4</accession>
<name>A0AAD7Z2M4_MYTSE</name>
<proteinExistence type="predicted"/>
<gene>
    <name evidence="2" type="ORF">PYW07_000060</name>
</gene>
<sequence length="127" mass="15120">MSEEYNEAVRRYRAMQQSRSNKPKMQIAFNPRRDHEALLDFMERAQELYGPIELKFVDRKEEERREASEWVLKKKRPQPREEQLPFQEIPSPQDKDSKASEVKKLKQQEEEPLEEAAGMTDLALDVD</sequence>
<evidence type="ECO:0000256" key="1">
    <source>
        <dbReference type="SAM" id="MobiDB-lite"/>
    </source>
</evidence>
<dbReference type="EMBL" id="JARGEI010000001">
    <property type="protein sequence ID" value="KAJ8736789.1"/>
    <property type="molecule type" value="Genomic_DNA"/>
</dbReference>
<feature type="compositionally biased region" description="Basic and acidic residues" evidence="1">
    <location>
        <begin position="60"/>
        <end position="83"/>
    </location>
</feature>
<dbReference type="AlphaFoldDB" id="A0AAD7Z2M4"/>
<evidence type="ECO:0000313" key="3">
    <source>
        <dbReference type="Proteomes" id="UP001231518"/>
    </source>
</evidence>
<comment type="caution">
    <text evidence="2">The sequence shown here is derived from an EMBL/GenBank/DDBJ whole genome shotgun (WGS) entry which is preliminary data.</text>
</comment>
<feature type="compositionally biased region" description="Basic and acidic residues" evidence="1">
    <location>
        <begin position="93"/>
        <end position="109"/>
    </location>
</feature>
<feature type="region of interest" description="Disordered" evidence="1">
    <location>
        <begin position="60"/>
        <end position="127"/>
    </location>
</feature>
<keyword evidence="3" id="KW-1185">Reference proteome</keyword>
<reference evidence="2" key="1">
    <citation type="submission" date="2023-03" db="EMBL/GenBank/DDBJ databases">
        <title>Chromosome-level genomes of two armyworms, Mythimna separata and Mythimna loreyi, provide insights into the biosynthesis and reception of sex pheromones.</title>
        <authorList>
            <person name="Zhao H."/>
        </authorList>
    </citation>
    <scope>NUCLEOTIDE SEQUENCE</scope>
    <source>
        <strain evidence="2">BeijingLab</strain>
        <tissue evidence="2">Pupa</tissue>
    </source>
</reference>
<evidence type="ECO:0000313" key="2">
    <source>
        <dbReference type="EMBL" id="KAJ8736789.1"/>
    </source>
</evidence>
<feature type="region of interest" description="Disordered" evidence="1">
    <location>
        <begin position="1"/>
        <end position="27"/>
    </location>
</feature>
<organism evidence="2 3">
    <name type="scientific">Mythimna separata</name>
    <name type="common">Oriental armyworm</name>
    <name type="synonym">Pseudaletia separata</name>
    <dbReference type="NCBI Taxonomy" id="271217"/>
    <lineage>
        <taxon>Eukaryota</taxon>
        <taxon>Metazoa</taxon>
        <taxon>Ecdysozoa</taxon>
        <taxon>Arthropoda</taxon>
        <taxon>Hexapoda</taxon>
        <taxon>Insecta</taxon>
        <taxon>Pterygota</taxon>
        <taxon>Neoptera</taxon>
        <taxon>Endopterygota</taxon>
        <taxon>Lepidoptera</taxon>
        <taxon>Glossata</taxon>
        <taxon>Ditrysia</taxon>
        <taxon>Noctuoidea</taxon>
        <taxon>Noctuidae</taxon>
        <taxon>Noctuinae</taxon>
        <taxon>Hadenini</taxon>
        <taxon>Mythimna</taxon>
    </lineage>
</organism>